<dbReference type="PANTHER" id="PTHR13145:SF0">
    <property type="entry name" value="E3 UBIQUITIN-PROTEIN LIGASE MARCHF6"/>
    <property type="match status" value="1"/>
</dbReference>
<feature type="domain" description="RING-CH-type" evidence="15">
    <location>
        <begin position="8"/>
        <end position="70"/>
    </location>
</feature>
<evidence type="ECO:0000256" key="1">
    <source>
        <dbReference type="ARBA" id="ARBA00000900"/>
    </source>
</evidence>
<dbReference type="EMBL" id="JALJOR010000008">
    <property type="protein sequence ID" value="KAK9813248.1"/>
    <property type="molecule type" value="Genomic_DNA"/>
</dbReference>
<keyword evidence="10" id="KW-0862">Zinc</keyword>
<evidence type="ECO:0000256" key="2">
    <source>
        <dbReference type="ARBA" id="ARBA00004141"/>
    </source>
</evidence>
<keyword evidence="7" id="KW-0479">Metal-binding</keyword>
<keyword evidence="6 14" id="KW-0812">Transmembrane</keyword>
<dbReference type="FunFam" id="3.30.40.10:FF:000287">
    <property type="entry name" value="RING finger membrane protein"/>
    <property type="match status" value="1"/>
</dbReference>
<dbReference type="InterPro" id="IPR011016">
    <property type="entry name" value="Znf_RING-CH"/>
</dbReference>
<dbReference type="GO" id="GO:0061630">
    <property type="term" value="F:ubiquitin protein ligase activity"/>
    <property type="evidence" value="ECO:0007669"/>
    <property type="project" value="UniProtKB-EC"/>
</dbReference>
<comment type="pathway">
    <text evidence="3">Protein modification; protein ubiquitination.</text>
</comment>
<dbReference type="InterPro" id="IPR013083">
    <property type="entry name" value="Znf_RING/FYVE/PHD"/>
</dbReference>
<keyword evidence="12 14" id="KW-0472">Membrane</keyword>
<feature type="region of interest" description="Disordered" evidence="13">
    <location>
        <begin position="335"/>
        <end position="390"/>
    </location>
</feature>
<evidence type="ECO:0000256" key="5">
    <source>
        <dbReference type="ARBA" id="ARBA00022679"/>
    </source>
</evidence>
<evidence type="ECO:0000256" key="3">
    <source>
        <dbReference type="ARBA" id="ARBA00004906"/>
    </source>
</evidence>
<feature type="transmembrane region" description="Helical" evidence="14">
    <location>
        <begin position="144"/>
        <end position="175"/>
    </location>
</feature>
<comment type="catalytic activity">
    <reaction evidence="1">
        <text>S-ubiquitinyl-[E2 ubiquitin-conjugating enzyme]-L-cysteine + [acceptor protein]-L-lysine = [E2 ubiquitin-conjugating enzyme]-L-cysteine + N(6)-ubiquitinyl-[acceptor protein]-L-lysine.</text>
        <dbReference type="EC" id="2.3.2.27"/>
    </reaction>
</comment>
<evidence type="ECO:0000256" key="10">
    <source>
        <dbReference type="ARBA" id="ARBA00022833"/>
    </source>
</evidence>
<evidence type="ECO:0000313" key="17">
    <source>
        <dbReference type="Proteomes" id="UP001489004"/>
    </source>
</evidence>
<protein>
    <recommendedName>
        <fullName evidence="4">RING-type E3 ubiquitin transferase</fullName>
        <ecNumber evidence="4">2.3.2.27</ecNumber>
    </recommendedName>
</protein>
<dbReference type="SMART" id="SM00744">
    <property type="entry name" value="RINGv"/>
    <property type="match status" value="1"/>
</dbReference>
<dbReference type="EC" id="2.3.2.27" evidence="4"/>
<name>A0AAW1PYG2_9CHLO</name>
<dbReference type="PROSITE" id="PS51292">
    <property type="entry name" value="ZF_RING_CH"/>
    <property type="match status" value="1"/>
</dbReference>
<comment type="subcellular location">
    <subcellularLocation>
        <location evidence="2">Membrane</location>
        <topology evidence="2">Multi-pass membrane protein</topology>
    </subcellularLocation>
</comment>
<dbReference type="SUPFAM" id="SSF57850">
    <property type="entry name" value="RING/U-box"/>
    <property type="match status" value="1"/>
</dbReference>
<sequence length="426" mass="47071">MEHDALSEDGTEEVVCRICRMPDSEEEGKLYYPCNCKGSIKHVHQDCLNRWLTHSGHRHCELCKHEFSFTPVYREDAPMRLTWLELLSGLANKSATGLHFGLRLALVLLVWLVAVPLTTCWLWRLAFVRSFPHAVATISQRLKLIYLLSDCVQGSIISSILIFLVLVSTYVWDYVRMTYWQGRRRGRRVVQGAQRVPRVEDLAPVQEGPGRGVAGPDAWYLDRQRGVPALLRQQAEMQRERDAFRREHQALLDEAQALVDIAGGSAPQSAEDISLRQQQVQRISDRLAAARADPRFDSIAMEPYNFTGAGVGLAQRGTQLSPGQTTAAGRLLGTVADRNGAVDATTDTDSGSGSDSGNEPGDQGSEALSAPGDEPLEPHRGSDYLYPAQPITTNKRSKGLLRSPSAAASLAFPTVPCLSWTTPLWQ</sequence>
<evidence type="ECO:0000256" key="11">
    <source>
        <dbReference type="ARBA" id="ARBA00022989"/>
    </source>
</evidence>
<dbReference type="PANTHER" id="PTHR13145">
    <property type="entry name" value="SSM4 PROTEIN"/>
    <property type="match status" value="1"/>
</dbReference>
<keyword evidence="11 14" id="KW-1133">Transmembrane helix</keyword>
<evidence type="ECO:0000256" key="8">
    <source>
        <dbReference type="ARBA" id="ARBA00022771"/>
    </source>
</evidence>
<dbReference type="Proteomes" id="UP001489004">
    <property type="component" value="Unassembled WGS sequence"/>
</dbReference>
<dbReference type="GO" id="GO:0008270">
    <property type="term" value="F:zinc ion binding"/>
    <property type="evidence" value="ECO:0007669"/>
    <property type="project" value="UniProtKB-KW"/>
</dbReference>
<feature type="compositionally biased region" description="Low complexity" evidence="13">
    <location>
        <begin position="345"/>
        <end position="357"/>
    </location>
</feature>
<gene>
    <name evidence="16" type="ORF">WJX72_011401</name>
</gene>
<evidence type="ECO:0000256" key="6">
    <source>
        <dbReference type="ARBA" id="ARBA00022692"/>
    </source>
</evidence>
<organism evidence="16 17">
    <name type="scientific">[Myrmecia] bisecta</name>
    <dbReference type="NCBI Taxonomy" id="41462"/>
    <lineage>
        <taxon>Eukaryota</taxon>
        <taxon>Viridiplantae</taxon>
        <taxon>Chlorophyta</taxon>
        <taxon>core chlorophytes</taxon>
        <taxon>Trebouxiophyceae</taxon>
        <taxon>Trebouxiales</taxon>
        <taxon>Trebouxiaceae</taxon>
        <taxon>Myrmecia</taxon>
    </lineage>
</organism>
<dbReference type="CDD" id="cd16702">
    <property type="entry name" value="RING_CH-C4HC3_MARCH6"/>
    <property type="match status" value="1"/>
</dbReference>
<keyword evidence="5" id="KW-0808">Transferase</keyword>
<comment type="caution">
    <text evidence="16">The sequence shown here is derived from an EMBL/GenBank/DDBJ whole genome shotgun (WGS) entry which is preliminary data.</text>
</comment>
<reference evidence="16 17" key="1">
    <citation type="journal article" date="2024" name="Nat. Commun.">
        <title>Phylogenomics reveals the evolutionary origins of lichenization in chlorophyte algae.</title>
        <authorList>
            <person name="Puginier C."/>
            <person name="Libourel C."/>
            <person name="Otte J."/>
            <person name="Skaloud P."/>
            <person name="Haon M."/>
            <person name="Grisel S."/>
            <person name="Petersen M."/>
            <person name="Berrin J.G."/>
            <person name="Delaux P.M."/>
            <person name="Dal Grande F."/>
            <person name="Keller J."/>
        </authorList>
    </citation>
    <scope>NUCLEOTIDE SEQUENCE [LARGE SCALE GENOMIC DNA]</scope>
    <source>
        <strain evidence="16 17">SAG 2043</strain>
    </source>
</reference>
<evidence type="ECO:0000256" key="9">
    <source>
        <dbReference type="ARBA" id="ARBA00022786"/>
    </source>
</evidence>
<keyword evidence="9" id="KW-0833">Ubl conjugation pathway</keyword>
<evidence type="ECO:0000313" key="16">
    <source>
        <dbReference type="EMBL" id="KAK9813248.1"/>
    </source>
</evidence>
<accession>A0AAW1PYG2</accession>
<keyword evidence="8" id="KW-0863">Zinc-finger</keyword>
<dbReference type="AlphaFoldDB" id="A0AAW1PYG2"/>
<evidence type="ECO:0000256" key="12">
    <source>
        <dbReference type="ARBA" id="ARBA00023136"/>
    </source>
</evidence>
<evidence type="ECO:0000256" key="14">
    <source>
        <dbReference type="SAM" id="Phobius"/>
    </source>
</evidence>
<evidence type="ECO:0000259" key="15">
    <source>
        <dbReference type="PROSITE" id="PS51292"/>
    </source>
</evidence>
<evidence type="ECO:0000256" key="7">
    <source>
        <dbReference type="ARBA" id="ARBA00022723"/>
    </source>
</evidence>
<keyword evidence="17" id="KW-1185">Reference proteome</keyword>
<dbReference type="GO" id="GO:0005789">
    <property type="term" value="C:endoplasmic reticulum membrane"/>
    <property type="evidence" value="ECO:0007669"/>
    <property type="project" value="TreeGrafter"/>
</dbReference>
<evidence type="ECO:0000256" key="13">
    <source>
        <dbReference type="SAM" id="MobiDB-lite"/>
    </source>
</evidence>
<dbReference type="Pfam" id="PF12906">
    <property type="entry name" value="RINGv"/>
    <property type="match status" value="1"/>
</dbReference>
<proteinExistence type="predicted"/>
<evidence type="ECO:0000256" key="4">
    <source>
        <dbReference type="ARBA" id="ARBA00012483"/>
    </source>
</evidence>
<feature type="transmembrane region" description="Helical" evidence="14">
    <location>
        <begin position="100"/>
        <end position="124"/>
    </location>
</feature>
<dbReference type="Gene3D" id="3.30.40.10">
    <property type="entry name" value="Zinc/RING finger domain, C3HC4 (zinc finger)"/>
    <property type="match status" value="1"/>
</dbReference>
<dbReference type="GO" id="GO:0036503">
    <property type="term" value="P:ERAD pathway"/>
    <property type="evidence" value="ECO:0007669"/>
    <property type="project" value="TreeGrafter"/>
</dbReference>